<feature type="compositionally biased region" description="Basic and acidic residues" evidence="4">
    <location>
        <begin position="268"/>
        <end position="280"/>
    </location>
</feature>
<gene>
    <name evidence="7 8" type="primary">LOC107225583</name>
</gene>
<evidence type="ECO:0000313" key="7">
    <source>
        <dbReference type="RefSeq" id="XP_046594456.1"/>
    </source>
</evidence>
<dbReference type="Proteomes" id="UP000829291">
    <property type="component" value="Chromosome 4"/>
</dbReference>
<keyword evidence="6" id="KW-1185">Reference proteome</keyword>
<dbReference type="GeneID" id="107225583"/>
<keyword evidence="7 8" id="KW-0687">Ribonucleoprotein</keyword>
<dbReference type="InterPro" id="IPR022776">
    <property type="entry name" value="TRM13/UPF0224_CHHC_Znf_dom"/>
</dbReference>
<evidence type="ECO:0000256" key="1">
    <source>
        <dbReference type="ARBA" id="ARBA00022723"/>
    </source>
</evidence>
<name>A0ABM3G2H4_NEOLC</name>
<dbReference type="RefSeq" id="XP_046594457.1">
    <property type="nucleotide sequence ID" value="XM_046738501.1"/>
</dbReference>
<dbReference type="Pfam" id="PF05253">
    <property type="entry name" value="zf-U11-48K"/>
    <property type="match status" value="1"/>
</dbReference>
<organism evidence="6 7">
    <name type="scientific">Neodiprion lecontei</name>
    <name type="common">Redheaded pine sawfly</name>
    <dbReference type="NCBI Taxonomy" id="441921"/>
    <lineage>
        <taxon>Eukaryota</taxon>
        <taxon>Metazoa</taxon>
        <taxon>Ecdysozoa</taxon>
        <taxon>Arthropoda</taxon>
        <taxon>Hexapoda</taxon>
        <taxon>Insecta</taxon>
        <taxon>Pterygota</taxon>
        <taxon>Neoptera</taxon>
        <taxon>Endopterygota</taxon>
        <taxon>Hymenoptera</taxon>
        <taxon>Tenthredinoidea</taxon>
        <taxon>Diprionidae</taxon>
        <taxon>Diprioninae</taxon>
        <taxon>Neodiprion</taxon>
    </lineage>
</organism>
<feature type="compositionally biased region" description="Basic and acidic residues" evidence="4">
    <location>
        <begin position="325"/>
        <end position="348"/>
    </location>
</feature>
<feature type="domain" description="CHHC U11-48K-type" evidence="5">
    <location>
        <begin position="47"/>
        <end position="74"/>
    </location>
</feature>
<evidence type="ECO:0000259" key="5">
    <source>
        <dbReference type="PROSITE" id="PS51800"/>
    </source>
</evidence>
<keyword evidence="2" id="KW-0863">Zinc-finger</keyword>
<feature type="compositionally biased region" description="Basic and acidic residues" evidence="4">
    <location>
        <begin position="371"/>
        <end position="388"/>
    </location>
</feature>
<feature type="region of interest" description="Disordered" evidence="4">
    <location>
        <begin position="252"/>
        <end position="409"/>
    </location>
</feature>
<protein>
    <submittedName>
        <fullName evidence="7 8">U11/U12 small nuclear ribonucleoprotein 48 kDa protein isoform X1</fullName>
    </submittedName>
</protein>
<evidence type="ECO:0000313" key="6">
    <source>
        <dbReference type="Proteomes" id="UP000829291"/>
    </source>
</evidence>
<keyword evidence="3" id="KW-0862">Zinc</keyword>
<accession>A0ABM3G2H4</accession>
<evidence type="ECO:0000256" key="3">
    <source>
        <dbReference type="ARBA" id="ARBA00022833"/>
    </source>
</evidence>
<keyword evidence="1" id="KW-0479">Metal-binding</keyword>
<evidence type="ECO:0000313" key="8">
    <source>
        <dbReference type="RefSeq" id="XP_046594457.1"/>
    </source>
</evidence>
<evidence type="ECO:0000256" key="4">
    <source>
        <dbReference type="SAM" id="MobiDB-lite"/>
    </source>
</evidence>
<evidence type="ECO:0000256" key="2">
    <source>
        <dbReference type="ARBA" id="ARBA00022771"/>
    </source>
</evidence>
<dbReference type="GO" id="GO:1990904">
    <property type="term" value="C:ribonucleoprotein complex"/>
    <property type="evidence" value="ECO:0007669"/>
    <property type="project" value="UniProtKB-KW"/>
</dbReference>
<dbReference type="PROSITE" id="PS51800">
    <property type="entry name" value="ZF_CHHC_U11_48K"/>
    <property type="match status" value="1"/>
</dbReference>
<proteinExistence type="predicted"/>
<reference evidence="7 8" key="1">
    <citation type="submission" date="2025-05" db="UniProtKB">
        <authorList>
            <consortium name="RefSeq"/>
        </authorList>
    </citation>
    <scope>IDENTIFICATION</scope>
    <source>
        <tissue evidence="7 8">Thorax and Abdomen</tissue>
    </source>
</reference>
<dbReference type="RefSeq" id="XP_046594456.1">
    <property type="nucleotide sequence ID" value="XM_046738500.1"/>
</dbReference>
<sequence length="409" mass="47790">MSEINEEREKQLQDLNSFIQLSYEQLTSVVSSLGWTIESISNESQTTVACPFDNGHRVKEASLGKHLEKCQWKAEGYTEYDLPLSEPCPSVDPSSSIKFDEHLQDEVLLKAREQDPTMHTAAGIGDRLIPRTSDRLTASFTSDERKAVYDYVIANTITPDIGCDIADMNNVTKKDKDSPKTSLLELLAQERNLKRRRAKHRGVHTNKKSQVEILREVINQQMEMYEEYITNSLIKIEPKSSVKLEASSSDFHTDFDKKNLGNKYSSEWPRKSSTKSDKKKNFYAFSPGKKSPTQNNDLDCVKRRNRSLSRGSERQQHHSRHTRGRSKERSRHQDVSRRYRRREEKSWNKGENNYQTEEDKTKERKKRGRSRERSEKYVEKSRRHEKYDGGYFYKHQRVRDTSKNSKKNP</sequence>